<feature type="transmembrane region" description="Helical" evidence="1">
    <location>
        <begin position="44"/>
        <end position="65"/>
    </location>
</feature>
<evidence type="ECO:0000256" key="1">
    <source>
        <dbReference type="SAM" id="Phobius"/>
    </source>
</evidence>
<sequence length="120" mass="13714">MKALQIVYSSIIALTLMLSFKLFVWNKCKKLTINVELKRANRLAVIDACIIVIFDLTPTIITSRFSYLFPYIGPWNAFFKMLGFVVEGNLVVINLKKRYKDDKRTSKLFLAAGKQDSGKS</sequence>
<organism evidence="3">
    <name type="scientific">Caenorhabditis brenneri</name>
    <name type="common">Nematode worm</name>
    <dbReference type="NCBI Taxonomy" id="135651"/>
    <lineage>
        <taxon>Eukaryota</taxon>
        <taxon>Metazoa</taxon>
        <taxon>Ecdysozoa</taxon>
        <taxon>Nematoda</taxon>
        <taxon>Chromadorea</taxon>
        <taxon>Rhabditida</taxon>
        <taxon>Rhabditina</taxon>
        <taxon>Rhabditomorpha</taxon>
        <taxon>Rhabditoidea</taxon>
        <taxon>Rhabditidae</taxon>
        <taxon>Peloderinae</taxon>
        <taxon>Caenorhabditis</taxon>
    </lineage>
</organism>
<feature type="transmembrane region" description="Helical" evidence="1">
    <location>
        <begin position="77"/>
        <end position="95"/>
    </location>
</feature>
<gene>
    <name evidence="2" type="ORF">CAEBREN_00443</name>
</gene>
<name>G0NHS0_CAEBE</name>
<keyword evidence="3" id="KW-1185">Reference proteome</keyword>
<protein>
    <submittedName>
        <fullName evidence="2">Uncharacterized protein</fullName>
    </submittedName>
</protein>
<evidence type="ECO:0000313" key="2">
    <source>
        <dbReference type="EMBL" id="EGT31474.1"/>
    </source>
</evidence>
<dbReference type="EMBL" id="GL379886">
    <property type="protein sequence ID" value="EGT31474.1"/>
    <property type="molecule type" value="Genomic_DNA"/>
</dbReference>
<dbReference type="InterPro" id="IPR019420">
    <property type="entry name" value="7TM_GPCR_serpentine_rcpt_Srbc"/>
</dbReference>
<dbReference type="AlphaFoldDB" id="G0NHS0"/>
<proteinExistence type="predicted"/>
<keyword evidence="1" id="KW-0812">Transmembrane</keyword>
<feature type="transmembrane region" description="Helical" evidence="1">
    <location>
        <begin position="6"/>
        <end position="24"/>
    </location>
</feature>
<reference evidence="3" key="1">
    <citation type="submission" date="2011-07" db="EMBL/GenBank/DDBJ databases">
        <authorList>
            <consortium name="Caenorhabditis brenneri Sequencing and Analysis Consortium"/>
            <person name="Wilson R.K."/>
        </authorList>
    </citation>
    <scope>NUCLEOTIDE SEQUENCE [LARGE SCALE GENOMIC DNA]</scope>
    <source>
        <strain evidence="3">PB2801</strain>
    </source>
</reference>
<dbReference type="Proteomes" id="UP000008068">
    <property type="component" value="Unassembled WGS sequence"/>
</dbReference>
<dbReference type="PANTHER" id="PTHR10664">
    <property type="entry name" value="SERPENTINE RECEPTOR-C.ELEGANS"/>
    <property type="match status" value="1"/>
</dbReference>
<evidence type="ECO:0000313" key="3">
    <source>
        <dbReference type="Proteomes" id="UP000008068"/>
    </source>
</evidence>
<dbReference type="Pfam" id="PF10316">
    <property type="entry name" value="7TM_GPCR_Srbc"/>
    <property type="match status" value="1"/>
</dbReference>
<dbReference type="PANTHER" id="PTHR10664:SF20">
    <property type="entry name" value="SERPENTINE RECEPTOR, CLASS BC (CLASS B-LIKE)"/>
    <property type="match status" value="1"/>
</dbReference>
<dbReference type="InParanoid" id="G0NHS0"/>
<keyword evidence="1" id="KW-1133">Transmembrane helix</keyword>
<dbReference type="HOGENOM" id="CLU_2238968_0_0_1"/>
<dbReference type="OrthoDB" id="5859060at2759"/>
<keyword evidence="1" id="KW-0472">Membrane</keyword>
<accession>G0NHS0</accession>